<accession>A0A140DSG0</accession>
<keyword evidence="2 8" id="KW-0699">rRNA-binding</keyword>
<dbReference type="EMBL" id="CP011391">
    <property type="protein sequence ID" value="AMK53587.1"/>
    <property type="molecule type" value="Genomic_DNA"/>
</dbReference>
<dbReference type="InterPro" id="IPR036419">
    <property type="entry name" value="Ribosomal_S3_C_sf"/>
</dbReference>
<reference evidence="13 15" key="2">
    <citation type="submission" date="2016-11" db="EMBL/GenBank/DDBJ databases">
        <title>Description of two novel members of the family Erysipelotrichaceae: Ileibacterium lipovorans gen. nov., sp. nov. and Dubosiella newyorkensis, gen. nov., sp. nov.</title>
        <authorList>
            <person name="Cox L.M."/>
            <person name="Sohn J."/>
            <person name="Tyrrell K.L."/>
            <person name="Citron D.M."/>
            <person name="Lawson P.A."/>
            <person name="Patel N.B."/>
            <person name="Iizumi T."/>
            <person name="Perez-Perez G.I."/>
            <person name="Goldstein E.J."/>
            <person name="Blaser M.J."/>
        </authorList>
    </citation>
    <scope>NUCLEOTIDE SEQUENCE [LARGE SCALE GENOMIC DNA]</scope>
    <source>
        <strain evidence="13 15">NYU-BL-K8</strain>
    </source>
</reference>
<proteinExistence type="inferred from homology"/>
<keyword evidence="14" id="KW-1185">Reference proteome</keyword>
<dbReference type="PROSITE" id="PS50823">
    <property type="entry name" value="KH_TYPE_2"/>
    <property type="match status" value="1"/>
</dbReference>
<evidence type="ECO:0000256" key="9">
    <source>
        <dbReference type="RuleBase" id="RU003624"/>
    </source>
</evidence>
<dbReference type="Proteomes" id="UP000069771">
    <property type="component" value="Chromosome"/>
</dbReference>
<dbReference type="Pfam" id="PF07650">
    <property type="entry name" value="KH_2"/>
    <property type="match status" value="1"/>
</dbReference>
<dbReference type="Gene3D" id="3.30.1140.32">
    <property type="entry name" value="Ribosomal protein S3, C-terminal domain"/>
    <property type="match status" value="1"/>
</dbReference>
<protein>
    <recommendedName>
        <fullName evidence="7 8">Small ribosomal subunit protein uS3</fullName>
    </recommendedName>
</protein>
<dbReference type="AlphaFoldDB" id="A0A140DSG0"/>
<dbReference type="InterPro" id="IPR009019">
    <property type="entry name" value="KH_sf_prok-type"/>
</dbReference>
<dbReference type="SMART" id="SM00322">
    <property type="entry name" value="KH"/>
    <property type="match status" value="1"/>
</dbReference>
<dbReference type="FunFam" id="3.30.300.20:FF:000001">
    <property type="entry name" value="30S ribosomal protein S3"/>
    <property type="match status" value="1"/>
</dbReference>
<evidence type="ECO:0000256" key="10">
    <source>
        <dbReference type="SAM" id="MobiDB-lite"/>
    </source>
</evidence>
<dbReference type="Proteomes" id="UP000186758">
    <property type="component" value="Unassembled WGS sequence"/>
</dbReference>
<dbReference type="CDD" id="cd02412">
    <property type="entry name" value="KH-II_30S_S3"/>
    <property type="match status" value="1"/>
</dbReference>
<reference evidence="12 14" key="1">
    <citation type="journal article" date="2016" name="Gut Pathog.">
        <title>Whole genome sequencing of "Faecalibaculum rodentium" ALO17, isolated from C57BL/6J laboratory mouse feces.</title>
        <authorList>
            <person name="Lim S."/>
            <person name="Chang D.H."/>
            <person name="Ahn S."/>
            <person name="Kim B.C."/>
        </authorList>
    </citation>
    <scope>NUCLEOTIDE SEQUENCE [LARGE SCALE GENOMIC DNA]</scope>
    <source>
        <strain evidence="12 14">Alo17</strain>
    </source>
</reference>
<name>A0A140DSG0_9FIRM</name>
<keyword evidence="4 8" id="KW-0689">Ribosomal protein</keyword>
<evidence type="ECO:0000256" key="1">
    <source>
        <dbReference type="ARBA" id="ARBA00010761"/>
    </source>
</evidence>
<dbReference type="GO" id="GO:0019843">
    <property type="term" value="F:rRNA binding"/>
    <property type="evidence" value="ECO:0007669"/>
    <property type="project" value="UniProtKB-UniRule"/>
</dbReference>
<dbReference type="KEGG" id="fro:AALO17_04530"/>
<dbReference type="InterPro" id="IPR004087">
    <property type="entry name" value="KH_dom"/>
</dbReference>
<evidence type="ECO:0000313" key="13">
    <source>
        <dbReference type="EMBL" id="OLU45082.1"/>
    </source>
</evidence>
<dbReference type="GO" id="GO:0003729">
    <property type="term" value="F:mRNA binding"/>
    <property type="evidence" value="ECO:0007669"/>
    <property type="project" value="UniProtKB-UniRule"/>
</dbReference>
<dbReference type="InterPro" id="IPR057258">
    <property type="entry name" value="Ribosomal_uS3"/>
</dbReference>
<dbReference type="InterPro" id="IPR001351">
    <property type="entry name" value="Ribosomal_uS3_C"/>
</dbReference>
<dbReference type="GO" id="GO:0003735">
    <property type="term" value="F:structural constituent of ribosome"/>
    <property type="evidence" value="ECO:0007669"/>
    <property type="project" value="InterPro"/>
</dbReference>
<comment type="function">
    <text evidence="6 8">Binds the lower part of the 30S subunit head. Binds mRNA in the 70S ribosome, positioning it for translation.</text>
</comment>
<evidence type="ECO:0000256" key="7">
    <source>
        <dbReference type="ARBA" id="ARBA00035257"/>
    </source>
</evidence>
<dbReference type="InterPro" id="IPR005704">
    <property type="entry name" value="Ribosomal_uS3_bac-typ"/>
</dbReference>
<evidence type="ECO:0000259" key="11">
    <source>
        <dbReference type="PROSITE" id="PS50823"/>
    </source>
</evidence>
<evidence type="ECO:0000256" key="5">
    <source>
        <dbReference type="ARBA" id="ARBA00023274"/>
    </source>
</evidence>
<dbReference type="EMBL" id="MPJZ01000053">
    <property type="protein sequence ID" value="OLU45082.1"/>
    <property type="molecule type" value="Genomic_DNA"/>
</dbReference>
<dbReference type="NCBIfam" id="TIGR01009">
    <property type="entry name" value="rpsC_bact"/>
    <property type="match status" value="1"/>
</dbReference>
<feature type="domain" description="KH type-2" evidence="11">
    <location>
        <begin position="39"/>
        <end position="120"/>
    </location>
</feature>
<comment type="similarity">
    <text evidence="1 8 9">Belongs to the universal ribosomal protein uS3 family.</text>
</comment>
<dbReference type="PATRIC" id="fig|1702221.3.peg.436"/>
<evidence type="ECO:0000256" key="2">
    <source>
        <dbReference type="ARBA" id="ARBA00022730"/>
    </source>
</evidence>
<feature type="compositionally biased region" description="Basic residues" evidence="10">
    <location>
        <begin position="235"/>
        <end position="244"/>
    </location>
</feature>
<dbReference type="PANTHER" id="PTHR11760:SF19">
    <property type="entry name" value="SMALL RIBOSOMAL SUBUNIT PROTEIN US3C"/>
    <property type="match status" value="1"/>
</dbReference>
<keyword evidence="5 8" id="KW-0687">Ribonucleoprotein</keyword>
<evidence type="ECO:0000256" key="6">
    <source>
        <dbReference type="ARBA" id="ARBA00024998"/>
    </source>
</evidence>
<dbReference type="InterPro" id="IPR018280">
    <property type="entry name" value="Ribosomal_uS3_CS"/>
</dbReference>
<dbReference type="GO" id="GO:0006412">
    <property type="term" value="P:translation"/>
    <property type="evidence" value="ECO:0007669"/>
    <property type="project" value="UniProtKB-UniRule"/>
</dbReference>
<evidence type="ECO:0000256" key="8">
    <source>
        <dbReference type="HAMAP-Rule" id="MF_01309"/>
    </source>
</evidence>
<dbReference type="OrthoDB" id="9806396at2"/>
<dbReference type="HAMAP" id="MF_01309_B">
    <property type="entry name" value="Ribosomal_uS3_B"/>
    <property type="match status" value="1"/>
</dbReference>
<evidence type="ECO:0000313" key="14">
    <source>
        <dbReference type="Proteomes" id="UP000069771"/>
    </source>
</evidence>
<dbReference type="SUPFAM" id="SSF54814">
    <property type="entry name" value="Prokaryotic type KH domain (KH-domain type II)"/>
    <property type="match status" value="1"/>
</dbReference>
<keyword evidence="3 8" id="KW-0694">RNA-binding</keyword>
<gene>
    <name evidence="8" type="primary">rpsC</name>
    <name evidence="12" type="ORF">AALO17_04530</name>
    <name evidence="13" type="ORF">BO223_06215</name>
</gene>
<dbReference type="PROSITE" id="PS00548">
    <property type="entry name" value="RIBOSOMAL_S3"/>
    <property type="match status" value="1"/>
</dbReference>
<feature type="region of interest" description="Disordered" evidence="10">
    <location>
        <begin position="226"/>
        <end position="281"/>
    </location>
</feature>
<dbReference type="InterPro" id="IPR015946">
    <property type="entry name" value="KH_dom-like_a/b"/>
</dbReference>
<dbReference type="GeneID" id="78477304"/>
<dbReference type="STRING" id="1702221.AALO17_04530"/>
<evidence type="ECO:0000256" key="3">
    <source>
        <dbReference type="ARBA" id="ARBA00022884"/>
    </source>
</evidence>
<evidence type="ECO:0000256" key="4">
    <source>
        <dbReference type="ARBA" id="ARBA00022980"/>
    </source>
</evidence>
<evidence type="ECO:0000313" key="15">
    <source>
        <dbReference type="Proteomes" id="UP000186758"/>
    </source>
</evidence>
<dbReference type="RefSeq" id="WP_067554905.1">
    <property type="nucleotide sequence ID" value="NZ_CAJTBG010000005.1"/>
</dbReference>
<dbReference type="GO" id="GO:0022627">
    <property type="term" value="C:cytosolic small ribosomal subunit"/>
    <property type="evidence" value="ECO:0007669"/>
    <property type="project" value="TreeGrafter"/>
</dbReference>
<dbReference type="Pfam" id="PF00189">
    <property type="entry name" value="Ribosomal_S3_C"/>
    <property type="match status" value="1"/>
</dbReference>
<dbReference type="PANTHER" id="PTHR11760">
    <property type="entry name" value="30S/40S RIBOSOMAL PROTEIN S3"/>
    <property type="match status" value="1"/>
</dbReference>
<organism evidence="12 14">
    <name type="scientific">Faecalibaculum rodentium</name>
    <dbReference type="NCBI Taxonomy" id="1702221"/>
    <lineage>
        <taxon>Bacteria</taxon>
        <taxon>Bacillati</taxon>
        <taxon>Bacillota</taxon>
        <taxon>Erysipelotrichia</taxon>
        <taxon>Erysipelotrichales</taxon>
        <taxon>Erysipelotrichaceae</taxon>
        <taxon>Faecalibaculum</taxon>
    </lineage>
</organism>
<dbReference type="Gene3D" id="3.30.300.20">
    <property type="match status" value="1"/>
</dbReference>
<dbReference type="SUPFAM" id="SSF54821">
    <property type="entry name" value="Ribosomal protein S3 C-terminal domain"/>
    <property type="match status" value="1"/>
</dbReference>
<sequence>MGQKVSPIGMRVGIIRDWQSRWYADDKEFGKLLIEDVNIRNFIEKYYAGLSAKAADRRKADPQISRIEIERCKNRMTIIIRTAHPGVVIGQEGKSIDGLRKQLEKMTNVKNIQINVVEVANPNLDARLVARWIANELEGRKSFRATQKKAIQNTMRAGAKGIKTQVSGRLGGADIARSEGYSEGVVPLHTLRSDIDYAWEEASTTYGRLGVKVWICRGEVLPGEMVKEPEAPKQRPMRGRRKGRNDRGGRPGGRGPRRDQNAGSRPQADAAAKGGNDDVNA</sequence>
<dbReference type="InterPro" id="IPR004044">
    <property type="entry name" value="KH_dom_type_2"/>
</dbReference>
<evidence type="ECO:0000313" key="12">
    <source>
        <dbReference type="EMBL" id="AMK53587.1"/>
    </source>
</evidence>
<comment type="subunit">
    <text evidence="8">Part of the 30S ribosomal subunit. Forms a tight complex with proteins S10 and S14.</text>
</comment>